<evidence type="ECO:0000313" key="4">
    <source>
        <dbReference type="Proteomes" id="UP000552709"/>
    </source>
</evidence>
<keyword evidence="1" id="KW-0472">Membrane</keyword>
<organism evidence="3 4">
    <name type="scientific">Deinococcus humi</name>
    <dbReference type="NCBI Taxonomy" id="662880"/>
    <lineage>
        <taxon>Bacteria</taxon>
        <taxon>Thermotogati</taxon>
        <taxon>Deinococcota</taxon>
        <taxon>Deinococci</taxon>
        <taxon>Deinococcales</taxon>
        <taxon>Deinococcaceae</taxon>
        <taxon>Deinococcus</taxon>
    </lineage>
</organism>
<dbReference type="InterPro" id="IPR007891">
    <property type="entry name" value="CHASE3"/>
</dbReference>
<keyword evidence="1" id="KW-0812">Transmembrane</keyword>
<evidence type="ECO:0000313" key="3">
    <source>
        <dbReference type="EMBL" id="MBB5365248.1"/>
    </source>
</evidence>
<keyword evidence="1" id="KW-1133">Transmembrane helix</keyword>
<comment type="caution">
    <text evidence="3">The sequence shown here is derived from an EMBL/GenBank/DDBJ whole genome shotgun (WGS) entry which is preliminary data.</text>
</comment>
<dbReference type="AlphaFoldDB" id="A0A7W8NHX8"/>
<feature type="domain" description="CHASE3" evidence="2">
    <location>
        <begin position="62"/>
        <end position="171"/>
    </location>
</feature>
<keyword evidence="4" id="KW-1185">Reference proteome</keyword>
<sequence>MLQADDPPSRLPEVLGTSRGLLLRRRPLRAFLLRPLWLPLLLLLLVTFTVAWSVIRNAQFADLVQQSQENLTLAENVLTDVIDLETGQRGFVITLDPQFLEPYTRAQARLPQHLLDLRRALRTGPGVGRERQVQRVDRVEQLIKEWERSGGGLALRLARTDYPAAVQHVKSG</sequence>
<evidence type="ECO:0000259" key="2">
    <source>
        <dbReference type="Pfam" id="PF05227"/>
    </source>
</evidence>
<dbReference type="Pfam" id="PF05227">
    <property type="entry name" value="CHASE3"/>
    <property type="match status" value="1"/>
</dbReference>
<protein>
    <submittedName>
        <fullName evidence="3">CHASE3 domain sensor protein</fullName>
    </submittedName>
</protein>
<dbReference type="Proteomes" id="UP000552709">
    <property type="component" value="Unassembled WGS sequence"/>
</dbReference>
<name>A0A7W8NHX8_9DEIO</name>
<feature type="transmembrane region" description="Helical" evidence="1">
    <location>
        <begin position="31"/>
        <end position="55"/>
    </location>
</feature>
<accession>A0A7W8NHX8</accession>
<dbReference type="RefSeq" id="WP_184136594.1">
    <property type="nucleotide sequence ID" value="NZ_JACHFL010000016.1"/>
</dbReference>
<evidence type="ECO:0000256" key="1">
    <source>
        <dbReference type="SAM" id="Phobius"/>
    </source>
</evidence>
<reference evidence="3 4" key="1">
    <citation type="submission" date="2020-08" db="EMBL/GenBank/DDBJ databases">
        <title>Genomic Encyclopedia of Type Strains, Phase IV (KMG-IV): sequencing the most valuable type-strain genomes for metagenomic binning, comparative biology and taxonomic classification.</title>
        <authorList>
            <person name="Goeker M."/>
        </authorList>
    </citation>
    <scope>NUCLEOTIDE SEQUENCE [LARGE SCALE GENOMIC DNA]</scope>
    <source>
        <strain evidence="3 4">DSM 27939</strain>
    </source>
</reference>
<dbReference type="CDD" id="cd19410">
    <property type="entry name" value="HK9-like_sensor"/>
    <property type="match status" value="1"/>
</dbReference>
<dbReference type="EMBL" id="JACHFL010000016">
    <property type="protein sequence ID" value="MBB5365248.1"/>
    <property type="molecule type" value="Genomic_DNA"/>
</dbReference>
<gene>
    <name evidence="3" type="ORF">HNQ08_004369</name>
</gene>
<proteinExistence type="predicted"/>